<dbReference type="GO" id="GO:0080037">
    <property type="term" value="P:negative regulation of cytokinin-activated signaling pathway"/>
    <property type="evidence" value="ECO:0007669"/>
    <property type="project" value="InterPro"/>
</dbReference>
<protein>
    <submittedName>
        <fullName evidence="1">Uncharacterized protein</fullName>
    </submittedName>
</protein>
<dbReference type="PANTHER" id="PTHR46407">
    <property type="entry name" value="OS02G0208700 PROTEIN"/>
    <property type="match status" value="1"/>
</dbReference>
<dbReference type="InParanoid" id="D8R4K7"/>
<name>D8R4K7_SELML</name>
<dbReference type="InterPro" id="IPR044595">
    <property type="entry name" value="KMD1-4"/>
</dbReference>
<keyword evidence="2" id="KW-1185">Reference proteome</keyword>
<proteinExistence type="predicted"/>
<reference evidence="1 2" key="1">
    <citation type="journal article" date="2011" name="Science">
        <title>The Selaginella genome identifies genetic changes associated with the evolution of vascular plants.</title>
        <authorList>
            <person name="Banks J.A."/>
            <person name="Nishiyama T."/>
            <person name="Hasebe M."/>
            <person name="Bowman J.L."/>
            <person name="Gribskov M."/>
            <person name="dePamphilis C."/>
            <person name="Albert V.A."/>
            <person name="Aono N."/>
            <person name="Aoyama T."/>
            <person name="Ambrose B.A."/>
            <person name="Ashton N.W."/>
            <person name="Axtell M.J."/>
            <person name="Barker E."/>
            <person name="Barker M.S."/>
            <person name="Bennetzen J.L."/>
            <person name="Bonawitz N.D."/>
            <person name="Chapple C."/>
            <person name="Cheng C."/>
            <person name="Correa L.G."/>
            <person name="Dacre M."/>
            <person name="DeBarry J."/>
            <person name="Dreyer I."/>
            <person name="Elias M."/>
            <person name="Engstrom E.M."/>
            <person name="Estelle M."/>
            <person name="Feng L."/>
            <person name="Finet C."/>
            <person name="Floyd S.K."/>
            <person name="Frommer W.B."/>
            <person name="Fujita T."/>
            <person name="Gramzow L."/>
            <person name="Gutensohn M."/>
            <person name="Harholt J."/>
            <person name="Hattori M."/>
            <person name="Heyl A."/>
            <person name="Hirai T."/>
            <person name="Hiwatashi Y."/>
            <person name="Ishikawa M."/>
            <person name="Iwata M."/>
            <person name="Karol K.G."/>
            <person name="Koehler B."/>
            <person name="Kolukisaoglu U."/>
            <person name="Kubo M."/>
            <person name="Kurata T."/>
            <person name="Lalonde S."/>
            <person name="Li K."/>
            <person name="Li Y."/>
            <person name="Litt A."/>
            <person name="Lyons E."/>
            <person name="Manning G."/>
            <person name="Maruyama T."/>
            <person name="Michael T.P."/>
            <person name="Mikami K."/>
            <person name="Miyazaki S."/>
            <person name="Morinaga S."/>
            <person name="Murata T."/>
            <person name="Mueller-Roeber B."/>
            <person name="Nelson D.R."/>
            <person name="Obara M."/>
            <person name="Oguri Y."/>
            <person name="Olmstead R.G."/>
            <person name="Onodera N."/>
            <person name="Petersen B.L."/>
            <person name="Pils B."/>
            <person name="Prigge M."/>
            <person name="Rensing S.A."/>
            <person name="Riano-Pachon D.M."/>
            <person name="Roberts A.W."/>
            <person name="Sato Y."/>
            <person name="Scheller H.V."/>
            <person name="Schulz B."/>
            <person name="Schulz C."/>
            <person name="Shakirov E.V."/>
            <person name="Shibagaki N."/>
            <person name="Shinohara N."/>
            <person name="Shippen D.E."/>
            <person name="Soerensen I."/>
            <person name="Sotooka R."/>
            <person name="Sugimoto N."/>
            <person name="Sugita M."/>
            <person name="Sumikawa N."/>
            <person name="Tanurdzic M."/>
            <person name="Theissen G."/>
            <person name="Ulvskov P."/>
            <person name="Wakazuki S."/>
            <person name="Weng J.K."/>
            <person name="Willats W.W."/>
            <person name="Wipf D."/>
            <person name="Wolf P.G."/>
            <person name="Yang L."/>
            <person name="Zimmer A.D."/>
            <person name="Zhu Q."/>
            <person name="Mitros T."/>
            <person name="Hellsten U."/>
            <person name="Loque D."/>
            <person name="Otillar R."/>
            <person name="Salamov A."/>
            <person name="Schmutz J."/>
            <person name="Shapiro H."/>
            <person name="Lindquist E."/>
            <person name="Lucas S."/>
            <person name="Rokhsar D."/>
            <person name="Grigoriev I.V."/>
        </authorList>
    </citation>
    <scope>NUCLEOTIDE SEQUENCE [LARGE SCALE GENOMIC DNA]</scope>
</reference>
<organism evidence="2">
    <name type="scientific">Selaginella moellendorffii</name>
    <name type="common">Spikemoss</name>
    <dbReference type="NCBI Taxonomy" id="88036"/>
    <lineage>
        <taxon>Eukaryota</taxon>
        <taxon>Viridiplantae</taxon>
        <taxon>Streptophyta</taxon>
        <taxon>Embryophyta</taxon>
        <taxon>Tracheophyta</taxon>
        <taxon>Lycopodiopsida</taxon>
        <taxon>Selaginellales</taxon>
        <taxon>Selaginellaceae</taxon>
        <taxon>Selaginella</taxon>
    </lineage>
</organism>
<dbReference type="Proteomes" id="UP000001514">
    <property type="component" value="Unassembled WGS sequence"/>
</dbReference>
<dbReference type="Gramene" id="EFJ33490">
    <property type="protein sequence ID" value="EFJ33490"/>
    <property type="gene ID" value="SELMODRAFT_439455"/>
</dbReference>
<evidence type="ECO:0000313" key="2">
    <source>
        <dbReference type="Proteomes" id="UP000001514"/>
    </source>
</evidence>
<dbReference type="KEGG" id="smo:SELMODRAFT_439455"/>
<dbReference type="HOGENOM" id="CLU_481824_0_0_1"/>
<dbReference type="AlphaFoldDB" id="D8R4K7"/>
<accession>D8R4K7</accession>
<gene>
    <name evidence="1" type="ORF">SELMODRAFT_439455</name>
</gene>
<dbReference type="EMBL" id="GL377571">
    <property type="protein sequence ID" value="EFJ33490.1"/>
    <property type="molecule type" value="Genomic_DNA"/>
</dbReference>
<dbReference type="GO" id="GO:2000762">
    <property type="term" value="P:regulation of phenylpropanoid metabolic process"/>
    <property type="evidence" value="ECO:0007669"/>
    <property type="project" value="InterPro"/>
</dbReference>
<dbReference type="PANTHER" id="PTHR46407:SF3">
    <property type="entry name" value="OS02G0208700 PROTEIN"/>
    <property type="match status" value="1"/>
</dbReference>
<evidence type="ECO:0000313" key="1">
    <source>
        <dbReference type="EMBL" id="EFJ33490.1"/>
    </source>
</evidence>
<sequence>MAYESALQGMPLRDITSREAYMFRAKEAEFDALKRDPYKGPASKGFSNVQPSPLASSTIFGKLVPNNSPISQMFKQDTNMGGFGNGPVISPPQQIQPAAFSFPSPSPFPAQSVFPQNPQSPSPFTVQQPSPFNPVSSFGNNNAIQNAFSPLPAPAIVQSPFQQPSELQKRLRRGAWSSGSLASYHFESSRPIRGLREYRHRKAPETHADSLPWYTRPVCRAVSSSWKALVDSTLRDDHLISRTRDVQLPLLRDAPVVCLGNEYEVLEALISDRSQGSQVWRKLPPIENLPEGRAKIVAWSGTVLVWTLAPGKCWSPSRDLIFKLDVGGAKWTWDVIPAKNSSNWFDAIAFSGKIYSTWENRGSPYSLRAPVKLDVRVFDMKVDAYNTIGKWNFSNVAVALSPAGDENLYGLQWHKERVELMRYDAASSTWKPQEEIPRQTEHRNSTLTVVSGDCFDPPVKLGINAITYGYLDGNAIHWYNSAVQKTWMAIAENSPEEAASFKVFVIRGVLKDRCGTQEDGVGTSGWLSRGDHLLHSDDISMRMSLFVSVFPPLAAAIPICSIVLKV</sequence>